<reference evidence="1 2" key="1">
    <citation type="submission" date="2015-11" db="EMBL/GenBank/DDBJ databases">
        <title>Sequence of Pedobacter ginsenosidimutans.</title>
        <authorList>
            <person name="Carson E."/>
            <person name="Keyser V."/>
            <person name="Newman J."/>
            <person name="Miller J."/>
        </authorList>
    </citation>
    <scope>NUCLEOTIDE SEQUENCE [LARGE SCALE GENOMIC DNA]</scope>
    <source>
        <strain evidence="1 2">KACC 14530</strain>
    </source>
</reference>
<dbReference type="AlphaFoldDB" id="A0A0T5VHT5"/>
<dbReference type="PROSITE" id="PS51257">
    <property type="entry name" value="PROKAR_LIPOPROTEIN"/>
    <property type="match status" value="1"/>
</dbReference>
<dbReference type="EMBL" id="LMZQ01000043">
    <property type="protein sequence ID" value="KRT13442.1"/>
    <property type="molecule type" value="Genomic_DNA"/>
</dbReference>
<proteinExistence type="predicted"/>
<evidence type="ECO:0000313" key="1">
    <source>
        <dbReference type="EMBL" id="KRT13442.1"/>
    </source>
</evidence>
<name>A0A0T5VHT5_9SPHI</name>
<dbReference type="Proteomes" id="UP000051950">
    <property type="component" value="Unassembled WGS sequence"/>
</dbReference>
<organism evidence="1 2">
    <name type="scientific">Pedobacter ginsenosidimutans</name>
    <dbReference type="NCBI Taxonomy" id="687842"/>
    <lineage>
        <taxon>Bacteria</taxon>
        <taxon>Pseudomonadati</taxon>
        <taxon>Bacteroidota</taxon>
        <taxon>Sphingobacteriia</taxon>
        <taxon>Sphingobacteriales</taxon>
        <taxon>Sphingobacteriaceae</taxon>
        <taxon>Pedobacter</taxon>
    </lineage>
</organism>
<dbReference type="OrthoDB" id="749939at2"/>
<protein>
    <recommendedName>
        <fullName evidence="3">Dienelactone hydrolase domain-containing protein</fullName>
    </recommendedName>
</protein>
<accession>A0A0T5VHT5</accession>
<sequence length="247" mass="26575">MKKISLMIACFLLIVFSCKKDKTTEESEVVKGNLKEVVETVNGITYKIFTDKNATTFKGILVMGSGNDENNPTEGGLTGAAETEICEKAAANGYAAAIVKYRKVPGTTDWNNSAKMVGEDFDKCIVAIAGKYNIDKNKSVVGGYSFASFMLLTNSAYYNSIPYCKGILAACGATGSDQASKLKNPVFSITCKGNNEGDYSGKALYDQIPVNSVIKAKSEGITDNSCNTHCGGNWTDQMYAKMVAWLK</sequence>
<keyword evidence="2" id="KW-1185">Reference proteome</keyword>
<gene>
    <name evidence="1" type="ORF">ASU31_24385</name>
</gene>
<dbReference type="Gene3D" id="3.40.50.1820">
    <property type="entry name" value="alpha/beta hydrolase"/>
    <property type="match status" value="1"/>
</dbReference>
<dbReference type="SUPFAM" id="SSF53474">
    <property type="entry name" value="alpha/beta-Hydrolases"/>
    <property type="match status" value="1"/>
</dbReference>
<dbReference type="InterPro" id="IPR029058">
    <property type="entry name" value="AB_hydrolase_fold"/>
</dbReference>
<comment type="caution">
    <text evidence="1">The sequence shown here is derived from an EMBL/GenBank/DDBJ whole genome shotgun (WGS) entry which is preliminary data.</text>
</comment>
<dbReference type="RefSeq" id="WP_057934853.1">
    <property type="nucleotide sequence ID" value="NZ_LMZQ01000043.1"/>
</dbReference>
<evidence type="ECO:0008006" key="3">
    <source>
        <dbReference type="Google" id="ProtNLM"/>
    </source>
</evidence>
<evidence type="ECO:0000313" key="2">
    <source>
        <dbReference type="Proteomes" id="UP000051950"/>
    </source>
</evidence>